<sequence>MGCMKSKQTFPFVTNFGTERQGGSEDSFMPEERLRRLSSPCKAQGDMKAHPGANTAVMAYADRLSREILRDALQQWACNHIKYCDIPYIESEGP</sequence>
<evidence type="ECO:0000256" key="8">
    <source>
        <dbReference type="ARBA" id="ARBA00023288"/>
    </source>
</evidence>
<evidence type="ECO:0000313" key="11">
    <source>
        <dbReference type="RefSeq" id="XP_023568056.1"/>
    </source>
</evidence>
<dbReference type="RefSeq" id="XP_023568055.1">
    <property type="nucleotide sequence ID" value="XM_023712287.1"/>
</dbReference>
<keyword evidence="7" id="KW-0564">Palmitate</keyword>
<protein>
    <recommendedName>
        <fullName evidence="3">Small membrane A-kinase anchor protein</fullName>
    </recommendedName>
</protein>
<dbReference type="Pfam" id="PF15127">
    <property type="entry name" value="SmAKAP"/>
    <property type="match status" value="1"/>
</dbReference>
<dbReference type="OrthoDB" id="8907307at2759"/>
<dbReference type="Proteomes" id="UP000515203">
    <property type="component" value="Unplaced"/>
</dbReference>
<comment type="similarity">
    <text evidence="2">Belongs to the small membrane AKAP family.</text>
</comment>
<name>A0A6P6E717_OCTDE</name>
<dbReference type="PANTHER" id="PTHR36471:SF1">
    <property type="entry name" value="SMALL MEMBRANE A-KINASE ANCHOR PROTEIN"/>
    <property type="match status" value="1"/>
</dbReference>
<evidence type="ECO:0000256" key="7">
    <source>
        <dbReference type="ARBA" id="ARBA00023139"/>
    </source>
</evidence>
<evidence type="ECO:0000313" key="10">
    <source>
        <dbReference type="RefSeq" id="XP_023568055.1"/>
    </source>
</evidence>
<evidence type="ECO:0000256" key="2">
    <source>
        <dbReference type="ARBA" id="ARBA00007307"/>
    </source>
</evidence>
<organism evidence="9 11">
    <name type="scientific">Octodon degus</name>
    <name type="common">Degu</name>
    <name type="synonym">Sciurus degus</name>
    <dbReference type="NCBI Taxonomy" id="10160"/>
    <lineage>
        <taxon>Eukaryota</taxon>
        <taxon>Metazoa</taxon>
        <taxon>Chordata</taxon>
        <taxon>Craniata</taxon>
        <taxon>Vertebrata</taxon>
        <taxon>Euteleostomi</taxon>
        <taxon>Mammalia</taxon>
        <taxon>Eutheria</taxon>
        <taxon>Euarchontoglires</taxon>
        <taxon>Glires</taxon>
        <taxon>Rodentia</taxon>
        <taxon>Hystricomorpha</taxon>
        <taxon>Octodontidae</taxon>
        <taxon>Octodon</taxon>
    </lineage>
</organism>
<keyword evidence="4" id="KW-1003">Cell membrane</keyword>
<accession>A0A6P6E717</accession>
<keyword evidence="6" id="KW-0472">Membrane</keyword>
<dbReference type="AlphaFoldDB" id="A0A6P6E717"/>
<dbReference type="GO" id="GO:0034237">
    <property type="term" value="F:protein kinase A regulatory subunit binding"/>
    <property type="evidence" value="ECO:0007669"/>
    <property type="project" value="InterPro"/>
</dbReference>
<dbReference type="CTD" id="84281"/>
<keyword evidence="9" id="KW-1185">Reference proteome</keyword>
<keyword evidence="8" id="KW-0449">Lipoprotein</keyword>
<dbReference type="GO" id="GO:0005886">
    <property type="term" value="C:plasma membrane"/>
    <property type="evidence" value="ECO:0007669"/>
    <property type="project" value="UniProtKB-SubCell"/>
</dbReference>
<keyword evidence="5" id="KW-0519">Myristate</keyword>
<evidence type="ECO:0000256" key="3">
    <source>
        <dbReference type="ARBA" id="ARBA00016882"/>
    </source>
</evidence>
<comment type="subcellular location">
    <subcellularLocation>
        <location evidence="1">Cell membrane</location>
    </subcellularLocation>
</comment>
<gene>
    <name evidence="10 11" type="primary">CUNH2orf88</name>
</gene>
<dbReference type="InterPro" id="IPR027969">
    <property type="entry name" value="Small_membr_AKAP"/>
</dbReference>
<evidence type="ECO:0000256" key="4">
    <source>
        <dbReference type="ARBA" id="ARBA00022475"/>
    </source>
</evidence>
<evidence type="ECO:0000256" key="6">
    <source>
        <dbReference type="ARBA" id="ARBA00023136"/>
    </source>
</evidence>
<dbReference type="PANTHER" id="PTHR36471">
    <property type="entry name" value="SMALL MEMBRANE A-KINASE ANCHOR PROTEIN"/>
    <property type="match status" value="1"/>
</dbReference>
<dbReference type="GeneID" id="101583351"/>
<reference evidence="10 11" key="1">
    <citation type="submission" date="2025-04" db="UniProtKB">
        <authorList>
            <consortium name="RefSeq"/>
        </authorList>
    </citation>
    <scope>IDENTIFICATION</scope>
</reference>
<proteinExistence type="inferred from homology"/>
<evidence type="ECO:0000313" key="9">
    <source>
        <dbReference type="Proteomes" id="UP000515203"/>
    </source>
</evidence>
<evidence type="ECO:0000256" key="5">
    <source>
        <dbReference type="ARBA" id="ARBA00022707"/>
    </source>
</evidence>
<dbReference type="RefSeq" id="XP_023568056.1">
    <property type="nucleotide sequence ID" value="XM_023712288.1"/>
</dbReference>
<evidence type="ECO:0000256" key="1">
    <source>
        <dbReference type="ARBA" id="ARBA00004236"/>
    </source>
</evidence>